<comment type="subcellular location">
    <subcellularLocation>
        <location evidence="1 10">Cytoplasm</location>
    </subcellularLocation>
</comment>
<evidence type="ECO:0000259" key="12">
    <source>
        <dbReference type="SMART" id="SM00836"/>
    </source>
</evidence>
<evidence type="ECO:0000313" key="14">
    <source>
        <dbReference type="EMBL" id="QEH37913.1"/>
    </source>
</evidence>
<keyword evidence="6 10" id="KW-0067">ATP-binding</keyword>
<feature type="short sequence motif" description="'HIGH' region" evidence="10">
    <location>
        <begin position="123"/>
        <end position="133"/>
    </location>
</feature>
<dbReference type="Gene3D" id="3.30.1360.70">
    <property type="entry name" value="Arginyl tRNA synthetase N-terminal domain"/>
    <property type="match status" value="1"/>
</dbReference>
<dbReference type="Gene3D" id="1.10.730.10">
    <property type="entry name" value="Isoleucyl-tRNA Synthetase, Domain 1"/>
    <property type="match status" value="1"/>
</dbReference>
<dbReference type="PANTHER" id="PTHR11956">
    <property type="entry name" value="ARGINYL-TRNA SYNTHETASE"/>
    <property type="match status" value="1"/>
</dbReference>
<dbReference type="SUPFAM" id="SSF52374">
    <property type="entry name" value="Nucleotidylyl transferase"/>
    <property type="match status" value="1"/>
</dbReference>
<evidence type="ECO:0000256" key="7">
    <source>
        <dbReference type="ARBA" id="ARBA00022917"/>
    </source>
</evidence>
<dbReference type="NCBIfam" id="TIGR00456">
    <property type="entry name" value="argS"/>
    <property type="match status" value="1"/>
</dbReference>
<keyword evidence="7 10" id="KW-0648">Protein biosynthesis</keyword>
<dbReference type="HAMAP" id="MF_00123">
    <property type="entry name" value="Arg_tRNA_synth"/>
    <property type="match status" value="1"/>
</dbReference>
<dbReference type="InterPro" id="IPR014729">
    <property type="entry name" value="Rossmann-like_a/b/a_fold"/>
</dbReference>
<dbReference type="Gene3D" id="3.40.50.620">
    <property type="entry name" value="HUPs"/>
    <property type="match status" value="1"/>
</dbReference>
<dbReference type="Pfam" id="PF03485">
    <property type="entry name" value="Arg_tRNA_synt_N"/>
    <property type="match status" value="1"/>
</dbReference>
<keyword evidence="8 10" id="KW-0030">Aminoacyl-tRNA synthetase</keyword>
<evidence type="ECO:0000256" key="6">
    <source>
        <dbReference type="ARBA" id="ARBA00022840"/>
    </source>
</evidence>
<comment type="catalytic activity">
    <reaction evidence="9 10">
        <text>tRNA(Arg) + L-arginine + ATP = L-arginyl-tRNA(Arg) + AMP + diphosphate</text>
        <dbReference type="Rhea" id="RHEA:20301"/>
        <dbReference type="Rhea" id="RHEA-COMP:9658"/>
        <dbReference type="Rhea" id="RHEA-COMP:9673"/>
        <dbReference type="ChEBI" id="CHEBI:30616"/>
        <dbReference type="ChEBI" id="CHEBI:32682"/>
        <dbReference type="ChEBI" id="CHEBI:33019"/>
        <dbReference type="ChEBI" id="CHEBI:78442"/>
        <dbReference type="ChEBI" id="CHEBI:78513"/>
        <dbReference type="ChEBI" id="CHEBI:456215"/>
        <dbReference type="EC" id="6.1.1.19"/>
    </reaction>
</comment>
<dbReference type="EMBL" id="CP042997">
    <property type="protein sequence ID" value="QEH37913.1"/>
    <property type="molecule type" value="Genomic_DNA"/>
</dbReference>
<dbReference type="InterPro" id="IPR001278">
    <property type="entry name" value="Arg-tRNA-ligase"/>
</dbReference>
<dbReference type="InterPro" id="IPR036695">
    <property type="entry name" value="Arg-tRNA-synth_N_sf"/>
</dbReference>
<evidence type="ECO:0000256" key="11">
    <source>
        <dbReference type="RuleBase" id="RU363038"/>
    </source>
</evidence>
<organism evidence="14 15">
    <name type="scientific">Aquisphaera giovannonii</name>
    <dbReference type="NCBI Taxonomy" id="406548"/>
    <lineage>
        <taxon>Bacteria</taxon>
        <taxon>Pseudomonadati</taxon>
        <taxon>Planctomycetota</taxon>
        <taxon>Planctomycetia</taxon>
        <taxon>Isosphaerales</taxon>
        <taxon>Isosphaeraceae</taxon>
        <taxon>Aquisphaera</taxon>
    </lineage>
</organism>
<dbReference type="InterPro" id="IPR005148">
    <property type="entry name" value="Arg-tRNA-synth_N"/>
</dbReference>
<dbReference type="InterPro" id="IPR035684">
    <property type="entry name" value="ArgRS_core"/>
</dbReference>
<dbReference type="CDD" id="cd07956">
    <property type="entry name" value="Anticodon_Ia_Arg"/>
    <property type="match status" value="1"/>
</dbReference>
<dbReference type="SMART" id="SM00836">
    <property type="entry name" value="DALR_1"/>
    <property type="match status" value="1"/>
</dbReference>
<dbReference type="InterPro" id="IPR008909">
    <property type="entry name" value="DALR_anticod-bd"/>
</dbReference>
<dbReference type="Pfam" id="PF00750">
    <property type="entry name" value="tRNA-synt_1d"/>
    <property type="match status" value="1"/>
</dbReference>
<evidence type="ECO:0000256" key="2">
    <source>
        <dbReference type="ARBA" id="ARBA00005594"/>
    </source>
</evidence>
<evidence type="ECO:0000256" key="5">
    <source>
        <dbReference type="ARBA" id="ARBA00022741"/>
    </source>
</evidence>
<dbReference type="Pfam" id="PF05746">
    <property type="entry name" value="DALR_1"/>
    <property type="match status" value="1"/>
</dbReference>
<dbReference type="GO" id="GO:0005737">
    <property type="term" value="C:cytoplasm"/>
    <property type="evidence" value="ECO:0007669"/>
    <property type="project" value="UniProtKB-SubCell"/>
</dbReference>
<dbReference type="FunFam" id="1.10.730.10:FF:000008">
    <property type="entry name" value="Arginine--tRNA ligase"/>
    <property type="match status" value="1"/>
</dbReference>
<protein>
    <recommendedName>
        <fullName evidence="10">Arginine--tRNA ligase</fullName>
        <ecNumber evidence="10">6.1.1.19</ecNumber>
    </recommendedName>
    <alternativeName>
        <fullName evidence="10">Arginyl-tRNA synthetase</fullName>
        <shortName evidence="10">ArgRS</shortName>
    </alternativeName>
</protein>
<evidence type="ECO:0000256" key="9">
    <source>
        <dbReference type="ARBA" id="ARBA00049339"/>
    </source>
</evidence>
<dbReference type="GO" id="GO:0005524">
    <property type="term" value="F:ATP binding"/>
    <property type="evidence" value="ECO:0007669"/>
    <property type="project" value="UniProtKB-UniRule"/>
</dbReference>
<feature type="domain" description="Arginyl tRNA synthetase N-terminal" evidence="13">
    <location>
        <begin position="1"/>
        <end position="87"/>
    </location>
</feature>
<dbReference type="RefSeq" id="WP_148597416.1">
    <property type="nucleotide sequence ID" value="NZ_CP042997.1"/>
</dbReference>
<dbReference type="InterPro" id="IPR001412">
    <property type="entry name" value="aa-tRNA-synth_I_CS"/>
</dbReference>
<dbReference type="KEGG" id="agv:OJF2_65070"/>
<evidence type="ECO:0000256" key="10">
    <source>
        <dbReference type="HAMAP-Rule" id="MF_00123"/>
    </source>
</evidence>
<dbReference type="CDD" id="cd00671">
    <property type="entry name" value="ArgRS_core"/>
    <property type="match status" value="1"/>
</dbReference>
<evidence type="ECO:0000259" key="13">
    <source>
        <dbReference type="SMART" id="SM01016"/>
    </source>
</evidence>
<feature type="domain" description="DALR anticodon binding" evidence="12">
    <location>
        <begin position="499"/>
        <end position="618"/>
    </location>
</feature>
<keyword evidence="3 10" id="KW-0963">Cytoplasm</keyword>
<dbReference type="GO" id="GO:0006420">
    <property type="term" value="P:arginyl-tRNA aminoacylation"/>
    <property type="evidence" value="ECO:0007669"/>
    <property type="project" value="UniProtKB-UniRule"/>
</dbReference>
<dbReference type="SUPFAM" id="SSF55190">
    <property type="entry name" value="Arginyl-tRNA synthetase (ArgRS), N-terminal 'additional' domain"/>
    <property type="match status" value="1"/>
</dbReference>
<dbReference type="OrthoDB" id="9805987at2"/>
<gene>
    <name evidence="10 14" type="primary">argS</name>
    <name evidence="14" type="ORF">OJF2_65070</name>
</gene>
<dbReference type="SUPFAM" id="SSF47323">
    <property type="entry name" value="Anticodon-binding domain of a subclass of class I aminoacyl-tRNA synthetases"/>
    <property type="match status" value="1"/>
</dbReference>
<dbReference type="SMART" id="SM01016">
    <property type="entry name" value="Arg_tRNA_synt_N"/>
    <property type="match status" value="1"/>
</dbReference>
<keyword evidence="5 10" id="KW-0547">Nucleotide-binding</keyword>
<dbReference type="Proteomes" id="UP000324233">
    <property type="component" value="Chromosome"/>
</dbReference>
<evidence type="ECO:0000256" key="3">
    <source>
        <dbReference type="ARBA" id="ARBA00022490"/>
    </source>
</evidence>
<dbReference type="PROSITE" id="PS00178">
    <property type="entry name" value="AA_TRNA_LIGASE_I"/>
    <property type="match status" value="1"/>
</dbReference>
<evidence type="ECO:0000256" key="4">
    <source>
        <dbReference type="ARBA" id="ARBA00022598"/>
    </source>
</evidence>
<keyword evidence="4 10" id="KW-0436">Ligase</keyword>
<reference evidence="14 15" key="1">
    <citation type="submission" date="2019-08" db="EMBL/GenBank/DDBJ databases">
        <title>Deep-cultivation of Planctomycetes and their phenomic and genomic characterization uncovers novel biology.</title>
        <authorList>
            <person name="Wiegand S."/>
            <person name="Jogler M."/>
            <person name="Boedeker C."/>
            <person name="Pinto D."/>
            <person name="Vollmers J."/>
            <person name="Rivas-Marin E."/>
            <person name="Kohn T."/>
            <person name="Peeters S.H."/>
            <person name="Heuer A."/>
            <person name="Rast P."/>
            <person name="Oberbeckmann S."/>
            <person name="Bunk B."/>
            <person name="Jeske O."/>
            <person name="Meyerdierks A."/>
            <person name="Storesund J.E."/>
            <person name="Kallscheuer N."/>
            <person name="Luecker S."/>
            <person name="Lage O.M."/>
            <person name="Pohl T."/>
            <person name="Merkel B.J."/>
            <person name="Hornburger P."/>
            <person name="Mueller R.-W."/>
            <person name="Bruemmer F."/>
            <person name="Labrenz M."/>
            <person name="Spormann A.M."/>
            <person name="Op den Camp H."/>
            <person name="Overmann J."/>
            <person name="Amann R."/>
            <person name="Jetten M.S.M."/>
            <person name="Mascher T."/>
            <person name="Medema M.H."/>
            <person name="Devos D.P."/>
            <person name="Kaster A.-K."/>
            <person name="Ovreas L."/>
            <person name="Rohde M."/>
            <person name="Galperin M.Y."/>
            <person name="Jogler C."/>
        </authorList>
    </citation>
    <scope>NUCLEOTIDE SEQUENCE [LARGE SCALE GENOMIC DNA]</scope>
    <source>
        <strain evidence="14 15">OJF2</strain>
    </source>
</reference>
<keyword evidence="15" id="KW-1185">Reference proteome</keyword>
<proteinExistence type="inferred from homology"/>
<comment type="subunit">
    <text evidence="10">Monomer.</text>
</comment>
<dbReference type="PRINTS" id="PR01038">
    <property type="entry name" value="TRNASYNTHARG"/>
</dbReference>
<evidence type="ECO:0000256" key="1">
    <source>
        <dbReference type="ARBA" id="ARBA00004496"/>
    </source>
</evidence>
<dbReference type="GO" id="GO:0004814">
    <property type="term" value="F:arginine-tRNA ligase activity"/>
    <property type="evidence" value="ECO:0007669"/>
    <property type="project" value="UniProtKB-UniRule"/>
</dbReference>
<dbReference type="PANTHER" id="PTHR11956:SF5">
    <property type="entry name" value="ARGININE--TRNA LIGASE, CYTOPLASMIC"/>
    <property type="match status" value="1"/>
</dbReference>
<dbReference type="EC" id="6.1.1.19" evidence="10"/>
<evidence type="ECO:0000256" key="8">
    <source>
        <dbReference type="ARBA" id="ARBA00023146"/>
    </source>
</evidence>
<dbReference type="InterPro" id="IPR009080">
    <property type="entry name" value="tRNAsynth_Ia_anticodon-bd"/>
</dbReference>
<dbReference type="AlphaFoldDB" id="A0A5B9WBR4"/>
<accession>A0A5B9WBR4</accession>
<evidence type="ECO:0000313" key="15">
    <source>
        <dbReference type="Proteomes" id="UP000324233"/>
    </source>
</evidence>
<name>A0A5B9WBR4_9BACT</name>
<sequence>MNVLERLRAAFAAATPEGGDPKSFGSAVRSTNDPKFGDYQANGCMGLGKAMKVNPRDLAARVAEAVDLEPLAGKPEVAGPGFLNVRLHDLWISRTLGELLAGGFPGIEAPPKPKTVVIDFSSPNVAKPMHVGHIRSTVIGDSLARIFEALGHRVIRDNHLGDWGLQFGMILFGWKNELDPEAYALDPVGELARLYRLVASQIKPAEDLGDGLREVLALESKGKADEAAKSLAKLTAKSGMSREEITVAVAEAKAVADASRAETVKLHAGDPENVALWKKFMPYCLEALRGVYQRLGVRFDVELGESFYNPMLASVVEDLQARGIAEESEGAVVVFTEGFKAPFMVRKSDGAFNYGTTDLATIKYRDETWKPDQVLYVVDHRQGDHFKQLFAVARKWGRDGAALEHVAFGTILGTDRRPFKTRAGDTVGLESLLDEAVSRAREVVEENSPHLEAEEKARVAEVVGLGAIKYADLCQNRLSDYVFDWQKMMAMNGNTATYLQYAYARIRSIFRKGGFEPEAVRAAKPEIILTNPAERGLGVRVLRLPEVLELAALELKPNILTDYLFDLANAFSTFFEECPVLKADTPERRDSRLAICDLTAQTLKFGLDLLGIDVVDRM</sequence>
<comment type="similarity">
    <text evidence="2 10 11">Belongs to the class-I aminoacyl-tRNA synthetase family.</text>
</comment>